<sequence>MKESKMNTKKQAQAYLNNLRFQGKTQSGQTQQLKTQVIGQNKKNSEEFLLIKHKPEGGVEIKGQFTNEKKPTEKEKLLFLIGEACYAAAFNINEPNPEEIKTSEQKRDFFDNFMQELTKVVKTYHRLV</sequence>
<dbReference type="EMBL" id="HE651326">
    <property type="protein sequence ID" value="CCF71054.1"/>
    <property type="molecule type" value="Genomic_DNA"/>
</dbReference>
<protein>
    <submittedName>
        <fullName evidence="1">Uncharacterized protein</fullName>
    </submittedName>
</protein>
<proteinExistence type="predicted"/>
<organism evidence="1">
    <name type="scientific">Lactococcus garvieae</name>
    <dbReference type="NCBI Taxonomy" id="1363"/>
    <lineage>
        <taxon>Bacteria</taxon>
        <taxon>Bacillati</taxon>
        <taxon>Bacillota</taxon>
        <taxon>Bacilli</taxon>
        <taxon>Lactobacillales</taxon>
        <taxon>Streptococcaceae</taxon>
        <taxon>Lactococcus</taxon>
    </lineage>
</organism>
<name>H2B2U5_9LACT</name>
<reference evidence="1" key="1">
    <citation type="journal article" date="2012" name="PLoS ONE">
        <title>Characterization of plasmids in a human clinical strain of Lactococcus garvieae.</title>
        <authorList>
            <person name="Aguado-Urda M."/>
            <person name="Gibello A."/>
            <person name="Blanco M.M."/>
            <person name="Lopez-Campos G.H."/>
            <person name="Cutuli M.T."/>
            <person name="Fernandez-Garayzabal J.F."/>
        </authorList>
    </citation>
    <scope>NUCLEOTIDE SEQUENCE [LARGE SCALE GENOMIC DNA]</scope>
    <source>
        <strain evidence="1">21881</strain>
        <plasmid evidence="1">pGL5</plasmid>
    </source>
</reference>
<accession>H2B2U5</accession>
<geneLocation type="plasmid" evidence="1">
    <name>pGL5</name>
</geneLocation>
<keyword evidence="1" id="KW-0614">Plasmid</keyword>
<dbReference type="AlphaFoldDB" id="H2B2U5"/>
<evidence type="ECO:0000313" key="1">
    <source>
        <dbReference type="EMBL" id="CCF71054.1"/>
    </source>
</evidence>
<dbReference type="RefSeq" id="WP_014386619.1">
    <property type="nucleotide sequence ID" value="NC_016982.1"/>
</dbReference>